<dbReference type="InterPro" id="IPR046335">
    <property type="entry name" value="LacI/GalR-like_sensor"/>
</dbReference>
<evidence type="ECO:0000256" key="1">
    <source>
        <dbReference type="ARBA" id="ARBA00023015"/>
    </source>
</evidence>
<evidence type="ECO:0000313" key="6">
    <source>
        <dbReference type="Proteomes" id="UP001500190"/>
    </source>
</evidence>
<evidence type="ECO:0000313" key="5">
    <source>
        <dbReference type="EMBL" id="GAA1567310.1"/>
    </source>
</evidence>
<dbReference type="Proteomes" id="UP001500190">
    <property type="component" value="Unassembled WGS sequence"/>
</dbReference>
<dbReference type="CDD" id="cd06267">
    <property type="entry name" value="PBP1_LacI_sugar_binding-like"/>
    <property type="match status" value="1"/>
</dbReference>
<dbReference type="SMART" id="SM00354">
    <property type="entry name" value="HTH_LACI"/>
    <property type="match status" value="1"/>
</dbReference>
<dbReference type="EMBL" id="BAAAND010000001">
    <property type="protein sequence ID" value="GAA1567310.1"/>
    <property type="molecule type" value="Genomic_DNA"/>
</dbReference>
<keyword evidence="6" id="KW-1185">Reference proteome</keyword>
<dbReference type="SUPFAM" id="SSF53822">
    <property type="entry name" value="Periplasmic binding protein-like I"/>
    <property type="match status" value="1"/>
</dbReference>
<evidence type="ECO:0000256" key="2">
    <source>
        <dbReference type="ARBA" id="ARBA00023125"/>
    </source>
</evidence>
<dbReference type="PROSITE" id="PS00356">
    <property type="entry name" value="HTH_LACI_1"/>
    <property type="match status" value="1"/>
</dbReference>
<dbReference type="Gene3D" id="1.10.260.40">
    <property type="entry name" value="lambda repressor-like DNA-binding domains"/>
    <property type="match status" value="1"/>
</dbReference>
<keyword evidence="3" id="KW-0804">Transcription</keyword>
<keyword evidence="2 5" id="KW-0238">DNA-binding</keyword>
<dbReference type="Gene3D" id="3.40.50.2300">
    <property type="match status" value="2"/>
</dbReference>
<dbReference type="InterPro" id="IPR028082">
    <property type="entry name" value="Peripla_BP_I"/>
</dbReference>
<gene>
    <name evidence="5" type="ORF">GCM10009742_06340</name>
</gene>
<keyword evidence="1" id="KW-0805">Transcription regulation</keyword>
<dbReference type="RefSeq" id="WP_344187816.1">
    <property type="nucleotide sequence ID" value="NZ_BAAAND010000001.1"/>
</dbReference>
<protein>
    <submittedName>
        <fullName evidence="5">LacI family DNA-binding transcriptional regulator</fullName>
    </submittedName>
</protein>
<dbReference type="InterPro" id="IPR000843">
    <property type="entry name" value="HTH_LacI"/>
</dbReference>
<dbReference type="Pfam" id="PF13377">
    <property type="entry name" value="Peripla_BP_3"/>
    <property type="match status" value="1"/>
</dbReference>
<dbReference type="PROSITE" id="PS50932">
    <property type="entry name" value="HTH_LACI_2"/>
    <property type="match status" value="1"/>
</dbReference>
<reference evidence="5 6" key="1">
    <citation type="journal article" date="2019" name="Int. J. Syst. Evol. Microbiol.">
        <title>The Global Catalogue of Microorganisms (GCM) 10K type strain sequencing project: providing services to taxonomists for standard genome sequencing and annotation.</title>
        <authorList>
            <consortium name="The Broad Institute Genomics Platform"/>
            <consortium name="The Broad Institute Genome Sequencing Center for Infectious Disease"/>
            <person name="Wu L."/>
            <person name="Ma J."/>
        </authorList>
    </citation>
    <scope>NUCLEOTIDE SEQUENCE [LARGE SCALE GENOMIC DNA]</scope>
    <source>
        <strain evidence="5 6">JCM 14304</strain>
    </source>
</reference>
<sequence length="363" mass="38948">MAVTLRDVALQAGVSVRTVSNVVNGKPHVRPVTRARVLDAITALGYRPNLSARQLKYGRGGFLALVVPELEAPYFAELAALFTQVCVERGYLGLLESTGGTREHEQLVLRGAQTHMIDGILFSPLSLSGSELAERSPSQPMVLLGEREPPSGWSRVAVDSVAASRAVTEHLIATGRRRIAVIGHYEHDHSIGTGLLRFRGVIEALDAAGLAFDRQLLLGVRKYDQESGRRAMLTLLERAERPDAVVCFNDLMALGAIRACYEAGVAVPDEIAIAGFDGNRQTAFSTPSLTTITPDMEALVRSAVGLLIDGCDDGVQVDVPWSLTIRESTAGRSSGSLVGALPVRERDRLELAEVNGAEHVGEP</sequence>
<evidence type="ECO:0000256" key="3">
    <source>
        <dbReference type="ARBA" id="ARBA00023163"/>
    </source>
</evidence>
<name>A0ABN2CZP6_9ACTN</name>
<dbReference type="InterPro" id="IPR010982">
    <property type="entry name" value="Lambda_DNA-bd_dom_sf"/>
</dbReference>
<dbReference type="PANTHER" id="PTHR30146">
    <property type="entry name" value="LACI-RELATED TRANSCRIPTIONAL REPRESSOR"/>
    <property type="match status" value="1"/>
</dbReference>
<dbReference type="CDD" id="cd01392">
    <property type="entry name" value="HTH_LacI"/>
    <property type="match status" value="1"/>
</dbReference>
<evidence type="ECO:0000259" key="4">
    <source>
        <dbReference type="PROSITE" id="PS50932"/>
    </source>
</evidence>
<accession>A0ABN2CZP6</accession>
<dbReference type="GO" id="GO:0003677">
    <property type="term" value="F:DNA binding"/>
    <property type="evidence" value="ECO:0007669"/>
    <property type="project" value="UniProtKB-KW"/>
</dbReference>
<dbReference type="Pfam" id="PF00356">
    <property type="entry name" value="LacI"/>
    <property type="match status" value="1"/>
</dbReference>
<organism evidence="5 6">
    <name type="scientific">Kribbella karoonensis</name>
    <dbReference type="NCBI Taxonomy" id="324851"/>
    <lineage>
        <taxon>Bacteria</taxon>
        <taxon>Bacillati</taxon>
        <taxon>Actinomycetota</taxon>
        <taxon>Actinomycetes</taxon>
        <taxon>Propionibacteriales</taxon>
        <taxon>Kribbellaceae</taxon>
        <taxon>Kribbella</taxon>
    </lineage>
</organism>
<dbReference type="PANTHER" id="PTHR30146:SF153">
    <property type="entry name" value="LACTOSE OPERON REPRESSOR"/>
    <property type="match status" value="1"/>
</dbReference>
<comment type="caution">
    <text evidence="5">The sequence shown here is derived from an EMBL/GenBank/DDBJ whole genome shotgun (WGS) entry which is preliminary data.</text>
</comment>
<dbReference type="SUPFAM" id="SSF47413">
    <property type="entry name" value="lambda repressor-like DNA-binding domains"/>
    <property type="match status" value="1"/>
</dbReference>
<proteinExistence type="predicted"/>
<feature type="domain" description="HTH lacI-type" evidence="4">
    <location>
        <begin position="3"/>
        <end position="57"/>
    </location>
</feature>